<reference evidence="2" key="1">
    <citation type="journal article" date="2013" name="Genome Announc.">
        <title>Draft Genome Sequence of the Dimorphic Prosthecate Bacterium Brevundimonas abyssalis TAR-001T.</title>
        <authorList>
            <person name="Tsubouchi T."/>
            <person name="Nishi S."/>
            <person name="Usui K."/>
            <person name="Shimane Y."/>
            <person name="Takaki Y."/>
            <person name="Maruyama T."/>
            <person name="Hatada Y."/>
        </authorList>
    </citation>
    <scope>NUCLEOTIDE SEQUENCE [LARGE SCALE GENOMIC DNA]</scope>
    <source>
        <strain evidence="2">TAR-001</strain>
    </source>
</reference>
<evidence type="ECO:0000313" key="1">
    <source>
        <dbReference type="EMBL" id="GAD58073.1"/>
    </source>
</evidence>
<protein>
    <submittedName>
        <fullName evidence="1">Uncharacterized protein</fullName>
    </submittedName>
</protein>
<dbReference type="EMBL" id="BATC01000003">
    <property type="protein sequence ID" value="GAD58073.1"/>
    <property type="molecule type" value="Genomic_DNA"/>
</dbReference>
<evidence type="ECO:0000313" key="2">
    <source>
        <dbReference type="Proteomes" id="UP000016569"/>
    </source>
</evidence>
<keyword evidence="2" id="KW-1185">Reference proteome</keyword>
<sequence>MGFSESPAVWTDREPTLDEEISLLDDEDIFEMANLTEDQTGVPGVIMISTAMGSHGPRVKYFLKPGRHQPSFSVNVASEPRVVANSLSDRDLSRMAQSVIDWVRLNHEALSRFWWDGPDWMEPEVRAFIDGLKKV</sequence>
<name>A0A8E0KH63_9CAUL</name>
<dbReference type="RefSeq" id="WP_021696169.1">
    <property type="nucleotide sequence ID" value="NZ_BATC01000003.1"/>
</dbReference>
<comment type="caution">
    <text evidence="1">The sequence shown here is derived from an EMBL/GenBank/DDBJ whole genome shotgun (WGS) entry which is preliminary data.</text>
</comment>
<organism evidence="1 2">
    <name type="scientific">Brevundimonas abyssalis TAR-001</name>
    <dbReference type="NCBI Taxonomy" id="1391729"/>
    <lineage>
        <taxon>Bacteria</taxon>
        <taxon>Pseudomonadati</taxon>
        <taxon>Pseudomonadota</taxon>
        <taxon>Alphaproteobacteria</taxon>
        <taxon>Caulobacterales</taxon>
        <taxon>Caulobacteraceae</taxon>
        <taxon>Brevundimonas</taxon>
    </lineage>
</organism>
<gene>
    <name evidence="1" type="ORF">MBEBAB_0323</name>
</gene>
<dbReference type="OrthoDB" id="7203953at2"/>
<proteinExistence type="predicted"/>
<dbReference type="AlphaFoldDB" id="A0A8E0KH63"/>
<dbReference type="Proteomes" id="UP000016569">
    <property type="component" value="Unassembled WGS sequence"/>
</dbReference>
<accession>A0A8E0KH63</accession>